<evidence type="ECO:0000313" key="1">
    <source>
        <dbReference type="EMBL" id="KAG0487011.1"/>
    </source>
</evidence>
<gene>
    <name evidence="1" type="ORF">HPP92_009106</name>
</gene>
<comment type="caution">
    <text evidence="1">The sequence shown here is derived from an EMBL/GenBank/DDBJ whole genome shotgun (WGS) entry which is preliminary data.</text>
</comment>
<protein>
    <submittedName>
        <fullName evidence="1">Uncharacterized protein</fullName>
    </submittedName>
</protein>
<dbReference type="Proteomes" id="UP000639772">
    <property type="component" value="Unassembled WGS sequence"/>
</dbReference>
<accession>A0A835R769</accession>
<dbReference type="AlphaFoldDB" id="A0A835R769"/>
<dbReference type="EMBL" id="JADCNM010000004">
    <property type="protein sequence ID" value="KAG0487011.1"/>
    <property type="molecule type" value="Genomic_DNA"/>
</dbReference>
<evidence type="ECO:0000313" key="2">
    <source>
        <dbReference type="Proteomes" id="UP000639772"/>
    </source>
</evidence>
<proteinExistence type="predicted"/>
<organism evidence="1 2">
    <name type="scientific">Vanilla planifolia</name>
    <name type="common">Vanilla</name>
    <dbReference type="NCBI Taxonomy" id="51239"/>
    <lineage>
        <taxon>Eukaryota</taxon>
        <taxon>Viridiplantae</taxon>
        <taxon>Streptophyta</taxon>
        <taxon>Embryophyta</taxon>
        <taxon>Tracheophyta</taxon>
        <taxon>Spermatophyta</taxon>
        <taxon>Magnoliopsida</taxon>
        <taxon>Liliopsida</taxon>
        <taxon>Asparagales</taxon>
        <taxon>Orchidaceae</taxon>
        <taxon>Vanilloideae</taxon>
        <taxon>Vanilleae</taxon>
        <taxon>Vanilla</taxon>
    </lineage>
</organism>
<reference evidence="1 2" key="1">
    <citation type="journal article" date="2020" name="Nat. Food">
        <title>A phased Vanilla planifolia genome enables genetic improvement of flavour and production.</title>
        <authorList>
            <person name="Hasing T."/>
            <person name="Tang H."/>
            <person name="Brym M."/>
            <person name="Khazi F."/>
            <person name="Huang T."/>
            <person name="Chambers A.H."/>
        </authorList>
    </citation>
    <scope>NUCLEOTIDE SEQUENCE [LARGE SCALE GENOMIC DNA]</scope>
    <source>
        <tissue evidence="1">Leaf</tissue>
    </source>
</reference>
<sequence length="117" mass="12994">MASTCSSFSDQFSTEDGPYFNLAFHVAFWDLPSSFVSLFPARTRFSASIPVAFCLGFCYHSCTWSSNGKSGLATKHRVLHSTRRIEILPLFPSNDASEVEGIQRKRAKRESAGLHGQ</sequence>
<name>A0A835R769_VANPL</name>